<dbReference type="Proteomes" id="UP001159363">
    <property type="component" value="Chromosome 5"/>
</dbReference>
<name>A0ABQ9HCW6_9NEOP</name>
<dbReference type="EMBL" id="JARBHB010000006">
    <property type="protein sequence ID" value="KAJ8882148.1"/>
    <property type="molecule type" value="Genomic_DNA"/>
</dbReference>
<evidence type="ECO:0000313" key="3">
    <source>
        <dbReference type="Proteomes" id="UP001159363"/>
    </source>
</evidence>
<proteinExistence type="predicted"/>
<keyword evidence="1" id="KW-0472">Membrane</keyword>
<keyword evidence="3" id="KW-1185">Reference proteome</keyword>
<reference evidence="2 3" key="1">
    <citation type="submission" date="2023-02" db="EMBL/GenBank/DDBJ databases">
        <title>LHISI_Scaffold_Assembly.</title>
        <authorList>
            <person name="Stuart O.P."/>
            <person name="Cleave R."/>
            <person name="Magrath M.J.L."/>
            <person name="Mikheyev A.S."/>
        </authorList>
    </citation>
    <scope>NUCLEOTIDE SEQUENCE [LARGE SCALE GENOMIC DNA]</scope>
    <source>
        <strain evidence="2">Daus_M_001</strain>
        <tissue evidence="2">Leg muscle</tissue>
    </source>
</reference>
<protein>
    <submittedName>
        <fullName evidence="2">Uncharacterized protein</fullName>
    </submittedName>
</protein>
<evidence type="ECO:0000313" key="2">
    <source>
        <dbReference type="EMBL" id="KAJ8882148.1"/>
    </source>
</evidence>
<organism evidence="2 3">
    <name type="scientific">Dryococelus australis</name>
    <dbReference type="NCBI Taxonomy" id="614101"/>
    <lineage>
        <taxon>Eukaryota</taxon>
        <taxon>Metazoa</taxon>
        <taxon>Ecdysozoa</taxon>
        <taxon>Arthropoda</taxon>
        <taxon>Hexapoda</taxon>
        <taxon>Insecta</taxon>
        <taxon>Pterygota</taxon>
        <taxon>Neoptera</taxon>
        <taxon>Polyneoptera</taxon>
        <taxon>Phasmatodea</taxon>
        <taxon>Verophasmatodea</taxon>
        <taxon>Anareolatae</taxon>
        <taxon>Phasmatidae</taxon>
        <taxon>Eurycanthinae</taxon>
        <taxon>Dryococelus</taxon>
    </lineage>
</organism>
<keyword evidence="1" id="KW-1133">Transmembrane helix</keyword>
<comment type="caution">
    <text evidence="2">The sequence shown here is derived from an EMBL/GenBank/DDBJ whole genome shotgun (WGS) entry which is preliminary data.</text>
</comment>
<sequence>MYADHIKMPKFLVTTYNDKYTEEFDWVEKDPKFKINAVYNLCNIKIIIVSMGRLALVSHANGAKNVFFMTNKKKSPPLDVFIKKQDTEHVISTTAMSHSSAGPTGIAKFLLNDGTSKVEILWSVAIVMIHLSFSLTAQLLVKFSFRELLAYLIVNGVAPHFREKLANTQKTCEHLVIAVDETLNKVLQRQQMDIDVEFWNDANLEVTSMYVTSAFLNHTHASDLLHSLQELVCSQFLKKQYKSQWMGPMLT</sequence>
<gene>
    <name evidence="2" type="ORF">PR048_018636</name>
</gene>
<accession>A0ABQ9HCW6</accession>
<feature type="transmembrane region" description="Helical" evidence="1">
    <location>
        <begin position="120"/>
        <end position="141"/>
    </location>
</feature>
<keyword evidence="1" id="KW-0812">Transmembrane</keyword>
<evidence type="ECO:0000256" key="1">
    <source>
        <dbReference type="SAM" id="Phobius"/>
    </source>
</evidence>